<reference evidence="1 2" key="1">
    <citation type="journal article" date="2008" name="BMC Genomics">
        <title>Genome sequence and rapid evolution of the rice pathogen Xanthomonas oryzae pv. oryzae PXO99A.</title>
        <authorList>
            <person name="Salzberg S.L."/>
            <person name="Sommer D.D."/>
            <person name="Schatz M.C."/>
            <person name="Phillippy A.M."/>
            <person name="Rabinowicz P.D."/>
            <person name="Tsuge S."/>
            <person name="Furutani A."/>
            <person name="Ochiai H."/>
            <person name="Delcher A.L."/>
            <person name="Kelley D."/>
            <person name="Madupu R."/>
            <person name="Puiu D."/>
            <person name="Radune D."/>
            <person name="Shumway M."/>
            <person name="Trapnell C."/>
            <person name="Aparna G."/>
            <person name="Jha G."/>
            <person name="Pandey A."/>
            <person name="Patil P.B."/>
            <person name="Ishihara H."/>
            <person name="Meyer D.F."/>
            <person name="Szurek B."/>
            <person name="Verdier V."/>
            <person name="Koebnik R."/>
            <person name="Dow J.M."/>
            <person name="Ryan R.P."/>
            <person name="Hirata H."/>
            <person name="Tsuyumu S."/>
            <person name="Won Lee S."/>
            <person name="Seo Y.S."/>
            <person name="Sriariyanum M."/>
            <person name="Ronald P.C."/>
            <person name="Sonti R.V."/>
            <person name="Van Sluys M.A."/>
            <person name="Leach J.E."/>
            <person name="White F.F."/>
            <person name="Bogdanove A.J."/>
        </authorList>
    </citation>
    <scope>NUCLEOTIDE SEQUENCE [LARGE SCALE GENOMIC DNA]</scope>
    <source>
        <strain evidence="1 2">PXO99A</strain>
    </source>
</reference>
<protein>
    <submittedName>
        <fullName evidence="1">Putative lipoprotein</fullName>
    </submittedName>
</protein>
<name>A0A0K0GM50_XANOP</name>
<keyword evidence="1" id="KW-0449">Lipoprotein</keyword>
<evidence type="ECO:0000313" key="2">
    <source>
        <dbReference type="Proteomes" id="UP000001740"/>
    </source>
</evidence>
<proteinExistence type="predicted"/>
<dbReference type="Proteomes" id="UP000001740">
    <property type="component" value="Chromosome"/>
</dbReference>
<gene>
    <name evidence="1" type="ordered locus">PXO_05666</name>
</gene>
<organism evidence="1 2">
    <name type="scientific">Xanthomonas oryzae pv. oryzae (strain PXO99A)</name>
    <dbReference type="NCBI Taxonomy" id="360094"/>
    <lineage>
        <taxon>Bacteria</taxon>
        <taxon>Pseudomonadati</taxon>
        <taxon>Pseudomonadota</taxon>
        <taxon>Gammaproteobacteria</taxon>
        <taxon>Lysobacterales</taxon>
        <taxon>Lysobacteraceae</taxon>
        <taxon>Xanthomonas</taxon>
    </lineage>
</organism>
<evidence type="ECO:0000313" key="1">
    <source>
        <dbReference type="EMBL" id="ACD59917.1"/>
    </source>
</evidence>
<dbReference type="KEGG" id="xop:PXO_05666"/>
<accession>A0A0K0GM50</accession>
<sequence>MLIDLALCASCSRSTSSVTPPGATESAKTNVLKVGATVL</sequence>
<dbReference type="AlphaFoldDB" id="A0A0K0GM50"/>
<dbReference type="EMBL" id="CP000967">
    <property type="protein sequence ID" value="ACD59917.1"/>
    <property type="molecule type" value="Genomic_DNA"/>
</dbReference>
<dbReference type="HOGENOM" id="CLU_3319358_0_0_6"/>